<dbReference type="PANTHER" id="PTHR43798:SF33">
    <property type="entry name" value="HYDROLASE, PUTATIVE (AFU_ORTHOLOGUE AFUA_2G14860)-RELATED"/>
    <property type="match status" value="1"/>
</dbReference>
<evidence type="ECO:0000256" key="1">
    <source>
        <dbReference type="SAM" id="MobiDB-lite"/>
    </source>
</evidence>
<evidence type="ECO:0000313" key="5">
    <source>
        <dbReference type="Proteomes" id="UP000001064"/>
    </source>
</evidence>
<evidence type="ECO:0000313" key="4">
    <source>
        <dbReference type="EMBL" id="EGC30896.1"/>
    </source>
</evidence>
<feature type="compositionally biased region" description="Basic and acidic residues" evidence="1">
    <location>
        <begin position="435"/>
        <end position="491"/>
    </location>
</feature>
<dbReference type="ESTHER" id="dicpu-f0zys7">
    <property type="family name" value="Auxin-response-4"/>
</dbReference>
<dbReference type="GO" id="GO:0016020">
    <property type="term" value="C:membrane"/>
    <property type="evidence" value="ECO:0000318"/>
    <property type="project" value="GO_Central"/>
</dbReference>
<dbReference type="OMA" id="DLPCFGF"/>
<proteinExistence type="predicted"/>
<dbReference type="RefSeq" id="XP_003292569.1">
    <property type="nucleotide sequence ID" value="XM_003292521.1"/>
</dbReference>
<dbReference type="InterPro" id="IPR050266">
    <property type="entry name" value="AB_hydrolase_sf"/>
</dbReference>
<dbReference type="InterPro" id="IPR029058">
    <property type="entry name" value="AB_hydrolase_fold"/>
</dbReference>
<dbReference type="SUPFAM" id="SSF53474">
    <property type="entry name" value="alpha/beta-Hydrolases"/>
    <property type="match status" value="1"/>
</dbReference>
<reference evidence="5" key="1">
    <citation type="journal article" date="2011" name="Genome Biol.">
        <title>Comparative genomics of the social amoebae Dictyostelium discoideum and Dictyostelium purpureum.</title>
        <authorList>
            <consortium name="US DOE Joint Genome Institute (JGI-PGF)"/>
            <person name="Sucgang R."/>
            <person name="Kuo A."/>
            <person name="Tian X."/>
            <person name="Salerno W."/>
            <person name="Parikh A."/>
            <person name="Feasley C.L."/>
            <person name="Dalin E."/>
            <person name="Tu H."/>
            <person name="Huang E."/>
            <person name="Barry K."/>
            <person name="Lindquist E."/>
            <person name="Shapiro H."/>
            <person name="Bruce D."/>
            <person name="Schmutz J."/>
            <person name="Salamov A."/>
            <person name="Fey P."/>
            <person name="Gaudet P."/>
            <person name="Anjard C."/>
            <person name="Babu M.M."/>
            <person name="Basu S."/>
            <person name="Bushmanova Y."/>
            <person name="van der Wel H."/>
            <person name="Katoh-Kurasawa M."/>
            <person name="Dinh C."/>
            <person name="Coutinho P.M."/>
            <person name="Saito T."/>
            <person name="Elias M."/>
            <person name="Schaap P."/>
            <person name="Kay R.R."/>
            <person name="Henrissat B."/>
            <person name="Eichinger L."/>
            <person name="Rivero F."/>
            <person name="Putnam N.H."/>
            <person name="West C.M."/>
            <person name="Loomis W.F."/>
            <person name="Chisholm R.L."/>
            <person name="Shaulsky G."/>
            <person name="Strassmann J.E."/>
            <person name="Queller D.C."/>
            <person name="Kuspa A."/>
            <person name="Grigoriev I.V."/>
        </authorList>
    </citation>
    <scope>NUCLEOTIDE SEQUENCE [LARGE SCALE GENOMIC DNA]</scope>
    <source>
        <strain evidence="5">QSDP1</strain>
    </source>
</reference>
<dbReference type="VEuPathDB" id="AmoebaDB:DICPUDRAFT_83182"/>
<evidence type="ECO:0000259" key="3">
    <source>
        <dbReference type="Pfam" id="PF00561"/>
    </source>
</evidence>
<dbReference type="GO" id="GO:0046464">
    <property type="term" value="P:acylglycerol catabolic process"/>
    <property type="evidence" value="ECO:0000318"/>
    <property type="project" value="GO_Central"/>
</dbReference>
<accession>F0ZYS7</accession>
<feature type="region of interest" description="Disordered" evidence="1">
    <location>
        <begin position="435"/>
        <end position="501"/>
    </location>
</feature>
<dbReference type="Gene3D" id="3.40.50.1820">
    <property type="entry name" value="alpha/beta hydrolase"/>
    <property type="match status" value="1"/>
</dbReference>
<feature type="compositionally biased region" description="Basic and acidic residues" evidence="1">
    <location>
        <begin position="1"/>
        <end position="53"/>
    </location>
</feature>
<dbReference type="AlphaFoldDB" id="F0ZYS7"/>
<dbReference type="STRING" id="5786.F0ZYS7"/>
<name>F0ZYS7_DICPU</name>
<dbReference type="eggNOG" id="KOG1454">
    <property type="taxonomic scope" value="Eukaryota"/>
</dbReference>
<dbReference type="Proteomes" id="UP000001064">
    <property type="component" value="Unassembled WGS sequence"/>
</dbReference>
<keyword evidence="2" id="KW-1133">Transmembrane helix</keyword>
<sequence length="501" mass="57905">MTEVKKRNLNKEEKEKEKKEEKEEKENIATGSVKEKKDESNEHKEKNEKDKSIKKNKIKKSKHKQLDELPQNALCIRFFGMIVMTVITFLFWSLSNNNGVSQDSSFYIKEMPAPLLKHYQSGITVPVFDKSNGETFNVFLVQNGINFELEQENTNEPFEYGYSESKTNPADCEVALLIHGHTTTSFSYRKSMFYFQEANIHPIAIDLPCFGFSDPLKNCSYVEISERIDDILDSLQIRKGVHLVLYDTGAIIGSLFYLKHSNRVKSITYVDPIIDMSHLPFYYKIIDTPVVNQLYLKFISSPYLSTLRYKYYSHYYKLTNTTQPDIDSYFYSLRFKDNINSFINSYKETDKSFKTAFNIYNSKLKTRDIPIHLIITTDYIPSYHSKLIQNKLSTSIKHIDSTNTKSIFFEDTPITILTQVADIMDTMDPKLREVKEKPKQQHNHDHGHGHGHGHDHSHGHSHGHDHGHSHDHGHGHGHSHGHDHGHGHGHDQFGMGHNYGL</sequence>
<dbReference type="OrthoDB" id="6431331at2759"/>
<protein>
    <recommendedName>
        <fullName evidence="3">AB hydrolase-1 domain-containing protein</fullName>
    </recommendedName>
</protein>
<dbReference type="Pfam" id="PF00561">
    <property type="entry name" value="Abhydrolase_1"/>
    <property type="match status" value="1"/>
</dbReference>
<dbReference type="KEGG" id="dpp:DICPUDRAFT_83182"/>
<keyword evidence="5" id="KW-1185">Reference proteome</keyword>
<dbReference type="InterPro" id="IPR000073">
    <property type="entry name" value="AB_hydrolase_1"/>
</dbReference>
<organism evidence="4 5">
    <name type="scientific">Dictyostelium purpureum</name>
    <name type="common">Slime mold</name>
    <dbReference type="NCBI Taxonomy" id="5786"/>
    <lineage>
        <taxon>Eukaryota</taxon>
        <taxon>Amoebozoa</taxon>
        <taxon>Evosea</taxon>
        <taxon>Eumycetozoa</taxon>
        <taxon>Dictyostelia</taxon>
        <taxon>Dictyosteliales</taxon>
        <taxon>Dictyosteliaceae</taxon>
        <taxon>Dictyostelium</taxon>
    </lineage>
</organism>
<feature type="region of interest" description="Disordered" evidence="1">
    <location>
        <begin position="1"/>
        <end position="62"/>
    </location>
</feature>
<gene>
    <name evidence="4" type="ORF">DICPUDRAFT_83182</name>
</gene>
<dbReference type="GeneID" id="10508446"/>
<feature type="domain" description="AB hydrolase-1" evidence="3">
    <location>
        <begin position="176"/>
        <end position="327"/>
    </location>
</feature>
<dbReference type="GO" id="GO:0047372">
    <property type="term" value="F:monoacylglycerol lipase activity"/>
    <property type="evidence" value="ECO:0000318"/>
    <property type="project" value="GO_Central"/>
</dbReference>
<evidence type="ECO:0000256" key="2">
    <source>
        <dbReference type="SAM" id="Phobius"/>
    </source>
</evidence>
<keyword evidence="2" id="KW-0472">Membrane</keyword>
<feature type="transmembrane region" description="Helical" evidence="2">
    <location>
        <begin position="74"/>
        <end position="94"/>
    </location>
</feature>
<dbReference type="InParanoid" id="F0ZYS7"/>
<dbReference type="EMBL" id="GL871292">
    <property type="protein sequence ID" value="EGC30896.1"/>
    <property type="molecule type" value="Genomic_DNA"/>
</dbReference>
<dbReference type="PANTHER" id="PTHR43798">
    <property type="entry name" value="MONOACYLGLYCEROL LIPASE"/>
    <property type="match status" value="1"/>
</dbReference>
<keyword evidence="2" id="KW-0812">Transmembrane</keyword>